<proteinExistence type="predicted"/>
<dbReference type="RefSeq" id="WP_171898952.1">
    <property type="nucleotide sequence ID" value="NZ_LOCQ01000056.1"/>
</dbReference>
<evidence type="ECO:0000313" key="2">
    <source>
        <dbReference type="Proteomes" id="UP000092713"/>
    </source>
</evidence>
<sequence>MGIAVPLIMVKLANYHIINTGQCLLDELSDCVRALAQAGGVLEMMTLEGVEPFYYVL</sequence>
<organism evidence="1 2">
    <name type="scientific">Janthinobacterium psychrotolerans</name>
    <dbReference type="NCBI Taxonomy" id="1747903"/>
    <lineage>
        <taxon>Bacteria</taxon>
        <taxon>Pseudomonadati</taxon>
        <taxon>Pseudomonadota</taxon>
        <taxon>Betaproteobacteria</taxon>
        <taxon>Burkholderiales</taxon>
        <taxon>Oxalobacteraceae</taxon>
        <taxon>Janthinobacterium</taxon>
    </lineage>
</organism>
<accession>A0A1A7BZK6</accession>
<protein>
    <submittedName>
        <fullName evidence="1">Uncharacterized protein</fullName>
    </submittedName>
</protein>
<dbReference type="EMBL" id="LOCQ01000056">
    <property type="protein sequence ID" value="OBV38932.1"/>
    <property type="molecule type" value="Genomic_DNA"/>
</dbReference>
<comment type="caution">
    <text evidence="1">The sequence shown here is derived from an EMBL/GenBank/DDBJ whole genome shotgun (WGS) entry which is preliminary data.</text>
</comment>
<dbReference type="Proteomes" id="UP000092713">
    <property type="component" value="Unassembled WGS sequence"/>
</dbReference>
<gene>
    <name evidence="1" type="ORF">ASR47_1007248</name>
</gene>
<dbReference type="AlphaFoldDB" id="A0A1A7BZK6"/>
<name>A0A1A7BZK6_9BURK</name>
<reference evidence="1 2" key="1">
    <citation type="submission" date="2016-04" db="EMBL/GenBank/DDBJ databases">
        <title>Draft genome sequence of Janthinobacterium psychrotolerans sp. nov., isolated from freshwater sediments in Denmark.</title>
        <authorList>
            <person name="Gong X."/>
            <person name="Skrivergaard S."/>
            <person name="Korsgaard B.S."/>
            <person name="Schreiber L."/>
            <person name="Marshall I.P."/>
            <person name="Finster K."/>
            <person name="Schramm A."/>
        </authorList>
    </citation>
    <scope>NUCLEOTIDE SEQUENCE [LARGE SCALE GENOMIC DNA]</scope>
    <source>
        <strain evidence="1 2">S3-2</strain>
    </source>
</reference>
<evidence type="ECO:0000313" key="1">
    <source>
        <dbReference type="EMBL" id="OBV38932.1"/>
    </source>
</evidence>
<keyword evidence="2" id="KW-1185">Reference proteome</keyword>